<evidence type="ECO:0000313" key="19">
    <source>
        <dbReference type="Proteomes" id="UP000653127"/>
    </source>
</evidence>
<dbReference type="Pfam" id="PF02673">
    <property type="entry name" value="BacA"/>
    <property type="match status" value="1"/>
</dbReference>
<keyword evidence="8 17" id="KW-0133">Cell shape</keyword>
<dbReference type="Proteomes" id="UP000653127">
    <property type="component" value="Unassembled WGS sequence"/>
</dbReference>
<evidence type="ECO:0000256" key="4">
    <source>
        <dbReference type="ARBA" id="ARBA00021581"/>
    </source>
</evidence>
<dbReference type="NCBIfam" id="NF001390">
    <property type="entry name" value="PRK00281.1-4"/>
    <property type="match status" value="1"/>
</dbReference>
<feature type="transmembrane region" description="Helical" evidence="17">
    <location>
        <begin position="256"/>
        <end position="274"/>
    </location>
</feature>
<keyword evidence="7 17" id="KW-0378">Hydrolase</keyword>
<keyword evidence="13 17" id="KW-0961">Cell wall biogenesis/degradation</keyword>
<evidence type="ECO:0000256" key="7">
    <source>
        <dbReference type="ARBA" id="ARBA00022801"/>
    </source>
</evidence>
<dbReference type="GO" id="GO:0046677">
    <property type="term" value="P:response to antibiotic"/>
    <property type="evidence" value="ECO:0007669"/>
    <property type="project" value="UniProtKB-UniRule"/>
</dbReference>
<evidence type="ECO:0000256" key="14">
    <source>
        <dbReference type="ARBA" id="ARBA00032707"/>
    </source>
</evidence>
<keyword evidence="12 17" id="KW-0046">Antibiotic resistance</keyword>
<keyword evidence="10 17" id="KW-1133">Transmembrane helix</keyword>
<evidence type="ECO:0000256" key="3">
    <source>
        <dbReference type="ARBA" id="ARBA00012374"/>
    </source>
</evidence>
<evidence type="ECO:0000256" key="15">
    <source>
        <dbReference type="ARBA" id="ARBA00032932"/>
    </source>
</evidence>
<comment type="function">
    <text evidence="17">Catalyzes the dephosphorylation of undecaprenyl diphosphate (UPP). Confers resistance to bacitracin.</text>
</comment>
<feature type="transmembrane region" description="Helical" evidence="17">
    <location>
        <begin position="111"/>
        <end position="133"/>
    </location>
</feature>
<evidence type="ECO:0000256" key="9">
    <source>
        <dbReference type="ARBA" id="ARBA00022984"/>
    </source>
</evidence>
<dbReference type="NCBIfam" id="TIGR00753">
    <property type="entry name" value="undec_PP_bacA"/>
    <property type="match status" value="1"/>
</dbReference>
<comment type="similarity">
    <text evidence="2 17">Belongs to the UppP family.</text>
</comment>
<accession>A0A926DY24</accession>
<dbReference type="GO" id="GO:0009252">
    <property type="term" value="P:peptidoglycan biosynthetic process"/>
    <property type="evidence" value="ECO:0007669"/>
    <property type="project" value="UniProtKB-KW"/>
</dbReference>
<keyword evidence="19" id="KW-1185">Reference proteome</keyword>
<evidence type="ECO:0000256" key="6">
    <source>
        <dbReference type="ARBA" id="ARBA00022692"/>
    </source>
</evidence>
<evidence type="ECO:0000256" key="10">
    <source>
        <dbReference type="ARBA" id="ARBA00022989"/>
    </source>
</evidence>
<organism evidence="18 19">
    <name type="scientific">Ligaoa zhengdingensis</name>
    <dbReference type="NCBI Taxonomy" id="2763658"/>
    <lineage>
        <taxon>Bacteria</taxon>
        <taxon>Bacillati</taxon>
        <taxon>Bacillota</taxon>
        <taxon>Clostridia</taxon>
        <taxon>Eubacteriales</taxon>
        <taxon>Oscillospiraceae</taxon>
        <taxon>Ligaoa</taxon>
    </lineage>
</organism>
<proteinExistence type="inferred from homology"/>
<sequence length="275" mass="30464">MNFLELMKVVALGVIEGITEWLPISSTGHMILADEFIHLDVSAEFKSLFLVVIQLGAILAVVTLFFRKLNPFALSKTPKQRGDTVRLWLKVLVGILPSALIGIPFDDQIEALFFGPWPVVVTLIVYGVLFIWLENRNQGRQFAVTDLNQLTYKTALAIGAFQVLSMIPGTSRSGATILGAMLIGCSRYVAAEFSFFLAIPTMFGASLLKLVKFGFDFTTDEWVILVLGMAVAYVVSVLAIKFLMGYIKKHDFKVFGWYRIALGAVLAIYFALIAH</sequence>
<evidence type="ECO:0000256" key="1">
    <source>
        <dbReference type="ARBA" id="ARBA00004651"/>
    </source>
</evidence>
<dbReference type="GO" id="GO:0008360">
    <property type="term" value="P:regulation of cell shape"/>
    <property type="evidence" value="ECO:0007669"/>
    <property type="project" value="UniProtKB-KW"/>
</dbReference>
<comment type="miscellaneous">
    <text evidence="17">Bacitracin is thought to be involved in the inhibition of peptidoglycan synthesis by sequestering undecaprenyl diphosphate, thereby reducing the pool of lipid carrier available.</text>
</comment>
<dbReference type="EC" id="3.6.1.27" evidence="3 17"/>
<dbReference type="GO" id="GO:0005886">
    <property type="term" value="C:plasma membrane"/>
    <property type="evidence" value="ECO:0007669"/>
    <property type="project" value="UniProtKB-SubCell"/>
</dbReference>
<evidence type="ECO:0000256" key="11">
    <source>
        <dbReference type="ARBA" id="ARBA00023136"/>
    </source>
</evidence>
<protein>
    <recommendedName>
        <fullName evidence="4 17">Undecaprenyl-diphosphatase</fullName>
        <ecNumber evidence="3 17">3.6.1.27</ecNumber>
    </recommendedName>
    <alternativeName>
        <fullName evidence="15 17">Bacitracin resistance protein</fullName>
    </alternativeName>
    <alternativeName>
        <fullName evidence="14 17">Undecaprenyl pyrophosphate phosphatase</fullName>
    </alternativeName>
</protein>
<dbReference type="RefSeq" id="WP_249282993.1">
    <property type="nucleotide sequence ID" value="NZ_JACRST010000011.1"/>
</dbReference>
<dbReference type="PANTHER" id="PTHR30622">
    <property type="entry name" value="UNDECAPRENYL-DIPHOSPHATASE"/>
    <property type="match status" value="1"/>
</dbReference>
<evidence type="ECO:0000256" key="8">
    <source>
        <dbReference type="ARBA" id="ARBA00022960"/>
    </source>
</evidence>
<feature type="transmembrane region" description="Helical" evidence="17">
    <location>
        <begin position="222"/>
        <end position="244"/>
    </location>
</feature>
<dbReference type="GO" id="GO:0050380">
    <property type="term" value="F:undecaprenyl-diphosphatase activity"/>
    <property type="evidence" value="ECO:0007669"/>
    <property type="project" value="UniProtKB-UniRule"/>
</dbReference>
<evidence type="ECO:0000313" key="18">
    <source>
        <dbReference type="EMBL" id="MBC8546916.1"/>
    </source>
</evidence>
<evidence type="ECO:0000256" key="16">
    <source>
        <dbReference type="ARBA" id="ARBA00047594"/>
    </source>
</evidence>
<dbReference type="InterPro" id="IPR003824">
    <property type="entry name" value="UppP"/>
</dbReference>
<feature type="transmembrane region" description="Helical" evidence="17">
    <location>
        <begin position="48"/>
        <end position="66"/>
    </location>
</feature>
<keyword evidence="9 17" id="KW-0573">Peptidoglycan synthesis</keyword>
<dbReference type="AlphaFoldDB" id="A0A926DY24"/>
<keyword evidence="6 17" id="KW-0812">Transmembrane</keyword>
<comment type="catalytic activity">
    <reaction evidence="16 17">
        <text>di-trans,octa-cis-undecaprenyl diphosphate + H2O = di-trans,octa-cis-undecaprenyl phosphate + phosphate + H(+)</text>
        <dbReference type="Rhea" id="RHEA:28094"/>
        <dbReference type="ChEBI" id="CHEBI:15377"/>
        <dbReference type="ChEBI" id="CHEBI:15378"/>
        <dbReference type="ChEBI" id="CHEBI:43474"/>
        <dbReference type="ChEBI" id="CHEBI:58405"/>
        <dbReference type="ChEBI" id="CHEBI:60392"/>
        <dbReference type="EC" id="3.6.1.27"/>
    </reaction>
</comment>
<evidence type="ECO:0000256" key="17">
    <source>
        <dbReference type="HAMAP-Rule" id="MF_01006"/>
    </source>
</evidence>
<reference evidence="18" key="1">
    <citation type="submission" date="2020-08" db="EMBL/GenBank/DDBJ databases">
        <title>Genome public.</title>
        <authorList>
            <person name="Liu C."/>
            <person name="Sun Q."/>
        </authorList>
    </citation>
    <scope>NUCLEOTIDE SEQUENCE</scope>
    <source>
        <strain evidence="18">NSJ-31</strain>
    </source>
</reference>
<feature type="transmembrane region" description="Helical" evidence="17">
    <location>
        <begin position="87"/>
        <end position="105"/>
    </location>
</feature>
<comment type="subcellular location">
    <subcellularLocation>
        <location evidence="1 17">Cell membrane</location>
        <topology evidence="1 17">Multi-pass membrane protein</topology>
    </subcellularLocation>
</comment>
<gene>
    <name evidence="17" type="primary">uppP</name>
    <name evidence="18" type="ORF">H8711_08215</name>
</gene>
<dbReference type="HAMAP" id="MF_01006">
    <property type="entry name" value="Undec_diphosphatase"/>
    <property type="match status" value="1"/>
</dbReference>
<name>A0A926DY24_9FIRM</name>
<evidence type="ECO:0000256" key="12">
    <source>
        <dbReference type="ARBA" id="ARBA00023251"/>
    </source>
</evidence>
<evidence type="ECO:0000256" key="2">
    <source>
        <dbReference type="ARBA" id="ARBA00010621"/>
    </source>
</evidence>
<keyword evidence="11 17" id="KW-0472">Membrane</keyword>
<dbReference type="PANTHER" id="PTHR30622:SF3">
    <property type="entry name" value="UNDECAPRENYL-DIPHOSPHATASE"/>
    <property type="match status" value="1"/>
</dbReference>
<comment type="caution">
    <text evidence="18">The sequence shown here is derived from an EMBL/GenBank/DDBJ whole genome shotgun (WGS) entry which is preliminary data.</text>
</comment>
<dbReference type="NCBIfam" id="NF001389">
    <property type="entry name" value="PRK00281.1-2"/>
    <property type="match status" value="1"/>
</dbReference>
<dbReference type="GO" id="GO:0071555">
    <property type="term" value="P:cell wall organization"/>
    <property type="evidence" value="ECO:0007669"/>
    <property type="project" value="UniProtKB-KW"/>
</dbReference>
<feature type="transmembrane region" description="Helical" evidence="17">
    <location>
        <begin position="188"/>
        <end position="210"/>
    </location>
</feature>
<dbReference type="NCBIfam" id="NF001391">
    <property type="entry name" value="PRK00281.1-5"/>
    <property type="match status" value="1"/>
</dbReference>
<keyword evidence="5 17" id="KW-1003">Cell membrane</keyword>
<dbReference type="EMBL" id="JACRST010000011">
    <property type="protein sequence ID" value="MBC8546916.1"/>
    <property type="molecule type" value="Genomic_DNA"/>
</dbReference>
<evidence type="ECO:0000256" key="13">
    <source>
        <dbReference type="ARBA" id="ARBA00023316"/>
    </source>
</evidence>
<evidence type="ECO:0000256" key="5">
    <source>
        <dbReference type="ARBA" id="ARBA00022475"/>
    </source>
</evidence>